<name>A0A7T8KF06_CALRO</name>
<evidence type="ECO:0000313" key="2">
    <source>
        <dbReference type="EMBL" id="QQP54717.1"/>
    </source>
</evidence>
<evidence type="ECO:0000256" key="1">
    <source>
        <dbReference type="SAM" id="MobiDB-lite"/>
    </source>
</evidence>
<proteinExistence type="predicted"/>
<feature type="non-terminal residue" evidence="2">
    <location>
        <position position="68"/>
    </location>
</feature>
<dbReference type="Proteomes" id="UP000595437">
    <property type="component" value="Chromosome 5"/>
</dbReference>
<keyword evidence="3" id="KW-1185">Reference proteome</keyword>
<gene>
    <name evidence="2" type="ORF">FKW44_007637</name>
</gene>
<feature type="compositionally biased region" description="Basic and acidic residues" evidence="1">
    <location>
        <begin position="1"/>
        <end position="16"/>
    </location>
</feature>
<organism evidence="2 3">
    <name type="scientific">Caligus rogercresseyi</name>
    <name type="common">Sea louse</name>
    <dbReference type="NCBI Taxonomy" id="217165"/>
    <lineage>
        <taxon>Eukaryota</taxon>
        <taxon>Metazoa</taxon>
        <taxon>Ecdysozoa</taxon>
        <taxon>Arthropoda</taxon>
        <taxon>Crustacea</taxon>
        <taxon>Multicrustacea</taxon>
        <taxon>Hexanauplia</taxon>
        <taxon>Copepoda</taxon>
        <taxon>Siphonostomatoida</taxon>
        <taxon>Caligidae</taxon>
        <taxon>Caligus</taxon>
    </lineage>
</organism>
<protein>
    <submittedName>
        <fullName evidence="2">Uncharacterized protein</fullName>
    </submittedName>
</protein>
<evidence type="ECO:0000313" key="3">
    <source>
        <dbReference type="Proteomes" id="UP000595437"/>
    </source>
</evidence>
<dbReference type="AlphaFoldDB" id="A0A7T8KF06"/>
<feature type="region of interest" description="Disordered" evidence="1">
    <location>
        <begin position="1"/>
        <end position="22"/>
    </location>
</feature>
<feature type="non-terminal residue" evidence="2">
    <location>
        <position position="1"/>
    </location>
</feature>
<dbReference type="EMBL" id="CP045894">
    <property type="protein sequence ID" value="QQP54717.1"/>
    <property type="molecule type" value="Genomic_DNA"/>
</dbReference>
<reference evidence="3" key="1">
    <citation type="submission" date="2021-01" db="EMBL/GenBank/DDBJ databases">
        <title>Caligus Genome Assembly.</title>
        <authorList>
            <person name="Gallardo-Escarate C."/>
        </authorList>
    </citation>
    <scope>NUCLEOTIDE SEQUENCE [LARGE SCALE GENOMIC DNA]</scope>
</reference>
<accession>A0A7T8KF06</accession>
<sequence>DTDPTRSMRKLAKDPNVDESSNRNAVGKLGMYSYVLEVSTVVCLGQNRRVNVDNSHQLAEKETLVDHP</sequence>